<sequence length="78" mass="8047">MGLLEWDTAEDMAPVMVMAIMVVADGVVRQVEDTGDTADTAAGLVGLVMEEEAALVVGGLVLALEGDGDMVDAVRKRG</sequence>
<dbReference type="Proteomes" id="UP001149163">
    <property type="component" value="Unassembled WGS sequence"/>
</dbReference>
<evidence type="ECO:0000313" key="2">
    <source>
        <dbReference type="Proteomes" id="UP001149163"/>
    </source>
</evidence>
<reference evidence="1" key="2">
    <citation type="journal article" date="2023" name="IMA Fungus">
        <title>Comparative genomic study of the Penicillium genus elucidates a diverse pangenome and 15 lateral gene transfer events.</title>
        <authorList>
            <person name="Petersen C."/>
            <person name="Sorensen T."/>
            <person name="Nielsen M.R."/>
            <person name="Sondergaard T.E."/>
            <person name="Sorensen J.L."/>
            <person name="Fitzpatrick D.A."/>
            <person name="Frisvad J.C."/>
            <person name="Nielsen K.L."/>
        </authorList>
    </citation>
    <scope>NUCLEOTIDE SEQUENCE</scope>
    <source>
        <strain evidence="1">IBT 26290</strain>
    </source>
</reference>
<proteinExistence type="predicted"/>
<protein>
    <submittedName>
        <fullName evidence="1">Uncharacterized protein</fullName>
    </submittedName>
</protein>
<gene>
    <name evidence="1" type="ORF">N7482_010791</name>
</gene>
<dbReference type="RefSeq" id="XP_056538106.1">
    <property type="nucleotide sequence ID" value="XM_056692905.1"/>
</dbReference>
<keyword evidence="2" id="KW-1185">Reference proteome</keyword>
<dbReference type="AlphaFoldDB" id="A0A9W9LDM9"/>
<evidence type="ECO:0000313" key="1">
    <source>
        <dbReference type="EMBL" id="KAJ5150333.1"/>
    </source>
</evidence>
<dbReference type="EMBL" id="JAPQKN010000009">
    <property type="protein sequence ID" value="KAJ5150333.1"/>
    <property type="molecule type" value="Genomic_DNA"/>
</dbReference>
<dbReference type="GeneID" id="81432081"/>
<comment type="caution">
    <text evidence="1">The sequence shown here is derived from an EMBL/GenBank/DDBJ whole genome shotgun (WGS) entry which is preliminary data.</text>
</comment>
<accession>A0A9W9LDM9</accession>
<organism evidence="1 2">
    <name type="scientific">Penicillium canariense</name>
    <dbReference type="NCBI Taxonomy" id="189055"/>
    <lineage>
        <taxon>Eukaryota</taxon>
        <taxon>Fungi</taxon>
        <taxon>Dikarya</taxon>
        <taxon>Ascomycota</taxon>
        <taxon>Pezizomycotina</taxon>
        <taxon>Eurotiomycetes</taxon>
        <taxon>Eurotiomycetidae</taxon>
        <taxon>Eurotiales</taxon>
        <taxon>Aspergillaceae</taxon>
        <taxon>Penicillium</taxon>
    </lineage>
</organism>
<name>A0A9W9LDM9_9EURO</name>
<reference evidence="1" key="1">
    <citation type="submission" date="2022-11" db="EMBL/GenBank/DDBJ databases">
        <authorList>
            <person name="Petersen C."/>
        </authorList>
    </citation>
    <scope>NUCLEOTIDE SEQUENCE</scope>
    <source>
        <strain evidence="1">IBT 26290</strain>
    </source>
</reference>